<comment type="caution">
    <text evidence="2">The sequence shown here is derived from an EMBL/GenBank/DDBJ whole genome shotgun (WGS) entry which is preliminary data.</text>
</comment>
<evidence type="ECO:0000313" key="3">
    <source>
        <dbReference type="Proteomes" id="UP000294003"/>
    </source>
</evidence>
<gene>
    <name evidence="2" type="ORF">DL762_003275</name>
</gene>
<organism evidence="2 3">
    <name type="scientific">Monosporascus cannonballus</name>
    <dbReference type="NCBI Taxonomy" id="155416"/>
    <lineage>
        <taxon>Eukaryota</taxon>
        <taxon>Fungi</taxon>
        <taxon>Dikarya</taxon>
        <taxon>Ascomycota</taxon>
        <taxon>Pezizomycotina</taxon>
        <taxon>Sordariomycetes</taxon>
        <taxon>Xylariomycetidae</taxon>
        <taxon>Xylariales</taxon>
        <taxon>Xylariales incertae sedis</taxon>
        <taxon>Monosporascus</taxon>
    </lineage>
</organism>
<sequence>MLLLPLRGADSGLAYLGGSIANEEPVATAKVAYRTATDWLASCVPRARLVQERIGVLERFADKGMADRLSHSMAHLLIANNLSTSADNHRSYVNYRQANPRSVGFERLCWRCPRATGRRNRGPMGGINFCPSLRALLNYPFPPPDVNTPASGTRTPTTSKTLATTPAPVIAYSASGTESTAAPRGSQPTSPLPSPQQMIVEIAPVAFTARVTFIGGSDSTAAKGMALVAAEAAFELPKLQLTPCLRTWAWIPDEPYCDRGETARAAWRHR</sequence>
<evidence type="ECO:0000313" key="2">
    <source>
        <dbReference type="EMBL" id="RYO89384.1"/>
    </source>
</evidence>
<dbReference type="Proteomes" id="UP000294003">
    <property type="component" value="Unassembled WGS sequence"/>
</dbReference>
<name>A0ABY0HB58_9PEZI</name>
<proteinExistence type="predicted"/>
<reference evidence="2 3" key="1">
    <citation type="submission" date="2018-06" db="EMBL/GenBank/DDBJ databases">
        <title>Complete Genomes of Monosporascus.</title>
        <authorList>
            <person name="Robinson A.J."/>
            <person name="Natvig D.O."/>
        </authorList>
    </citation>
    <scope>NUCLEOTIDE SEQUENCE [LARGE SCALE GENOMIC DNA]</scope>
    <source>
        <strain evidence="2 3">CBS 609.92</strain>
    </source>
</reference>
<accession>A0ABY0HB58</accession>
<protein>
    <submittedName>
        <fullName evidence="2">Uncharacterized protein</fullName>
    </submittedName>
</protein>
<feature type="region of interest" description="Disordered" evidence="1">
    <location>
        <begin position="175"/>
        <end position="194"/>
    </location>
</feature>
<keyword evidence="3" id="KW-1185">Reference proteome</keyword>
<evidence type="ECO:0000256" key="1">
    <source>
        <dbReference type="SAM" id="MobiDB-lite"/>
    </source>
</evidence>
<dbReference type="EMBL" id="QJNS01000074">
    <property type="protein sequence ID" value="RYO89384.1"/>
    <property type="molecule type" value="Genomic_DNA"/>
</dbReference>